<evidence type="ECO:0000313" key="1">
    <source>
        <dbReference type="EMBL" id="RHL62266.1"/>
    </source>
</evidence>
<evidence type="ECO:0000313" key="2">
    <source>
        <dbReference type="Proteomes" id="UP000283616"/>
    </source>
</evidence>
<dbReference type="Proteomes" id="UP000283616">
    <property type="component" value="Unassembled WGS sequence"/>
</dbReference>
<comment type="caution">
    <text evidence="1">The sequence shown here is derived from an EMBL/GenBank/DDBJ whole genome shotgun (WGS) entry which is preliminary data.</text>
</comment>
<proteinExistence type="predicted"/>
<reference evidence="1 2" key="1">
    <citation type="submission" date="2018-08" db="EMBL/GenBank/DDBJ databases">
        <title>A genome reference for cultivated species of the human gut microbiota.</title>
        <authorList>
            <person name="Zou Y."/>
            <person name="Xue W."/>
            <person name="Luo G."/>
        </authorList>
    </citation>
    <scope>NUCLEOTIDE SEQUENCE [LARGE SCALE GENOMIC DNA]</scope>
    <source>
        <strain evidence="1 2">AF37-12</strain>
    </source>
</reference>
<dbReference type="Gene3D" id="1.25.40.10">
    <property type="entry name" value="Tetratricopeptide repeat domain"/>
    <property type="match status" value="1"/>
</dbReference>
<dbReference type="AlphaFoldDB" id="A0A415M3K7"/>
<name>A0A415M3K7_BACT4</name>
<organism evidence="1 2">
    <name type="scientific">Bacteroides thetaiotaomicron</name>
    <dbReference type="NCBI Taxonomy" id="818"/>
    <lineage>
        <taxon>Bacteria</taxon>
        <taxon>Pseudomonadati</taxon>
        <taxon>Bacteroidota</taxon>
        <taxon>Bacteroidia</taxon>
        <taxon>Bacteroidales</taxon>
        <taxon>Bacteroidaceae</taxon>
        <taxon>Bacteroides</taxon>
    </lineage>
</organism>
<dbReference type="RefSeq" id="WP_118417412.1">
    <property type="nucleotide sequence ID" value="NZ_JBLHCF010000001.1"/>
</dbReference>
<dbReference type="SUPFAM" id="SSF48452">
    <property type="entry name" value="TPR-like"/>
    <property type="match status" value="1"/>
</dbReference>
<accession>A0A415M3K7</accession>
<dbReference type="InterPro" id="IPR011990">
    <property type="entry name" value="TPR-like_helical_dom_sf"/>
</dbReference>
<dbReference type="EMBL" id="QROV01000005">
    <property type="protein sequence ID" value="RHL62266.1"/>
    <property type="molecule type" value="Genomic_DNA"/>
</dbReference>
<sequence>MLTFLIIVFVLAFLFGIYSQLCGKSSNSNVTTPDLKGKIQELSASDIRSFFPYMDSQLALKYSEAIVNGKYNFNVDKRLVEQWNKNRILKNSGSMRTDSTPMPISEYTKVTWWQLQQYFPIMDSKISADYFANHLLDESKWFTVKTTVLKEWEKKLAAYKNDEKNLHQTTTNNNEGIAFEKQGDIASAIEVYENNLRIGYLASHSYNRLMIIYHREKRYEDEVRVIKKAIEVFSSDARNEKDIIKWQERLNKLEQNNL</sequence>
<protein>
    <submittedName>
        <fullName evidence="1">Tetratricopeptide repeat protein</fullName>
    </submittedName>
</protein>
<gene>
    <name evidence="1" type="ORF">DW011_05220</name>
</gene>